<reference evidence="2 3" key="1">
    <citation type="journal article" date="2015" name="Genome Biol.">
        <title>Comparative genomics of Steinernema reveals deeply conserved gene regulatory networks.</title>
        <authorList>
            <person name="Dillman A.R."/>
            <person name="Macchietto M."/>
            <person name="Porter C.F."/>
            <person name="Rogers A."/>
            <person name="Williams B."/>
            <person name="Antoshechkin I."/>
            <person name="Lee M.M."/>
            <person name="Goodwin Z."/>
            <person name="Lu X."/>
            <person name="Lewis E.E."/>
            <person name="Goodrich-Blair H."/>
            <person name="Stock S.P."/>
            <person name="Adams B.J."/>
            <person name="Sternberg P.W."/>
            <person name="Mortazavi A."/>
        </authorList>
    </citation>
    <scope>NUCLEOTIDE SEQUENCE [LARGE SCALE GENOMIC DNA]</scope>
    <source>
        <strain evidence="2 3">ALL</strain>
    </source>
</reference>
<reference evidence="2 3" key="2">
    <citation type="journal article" date="2019" name="G3 (Bethesda)">
        <title>Hybrid Assembly of the Genome of the Entomopathogenic Nematode Steinernema carpocapsae Identifies the X-Chromosome.</title>
        <authorList>
            <person name="Serra L."/>
            <person name="Macchietto M."/>
            <person name="Macias-Munoz A."/>
            <person name="McGill C.J."/>
            <person name="Rodriguez I.M."/>
            <person name="Rodriguez B."/>
            <person name="Murad R."/>
            <person name="Mortazavi A."/>
        </authorList>
    </citation>
    <scope>NUCLEOTIDE SEQUENCE [LARGE SCALE GENOMIC DNA]</scope>
    <source>
        <strain evidence="2 3">ALL</strain>
    </source>
</reference>
<keyword evidence="1" id="KW-1133">Transmembrane helix</keyword>
<evidence type="ECO:0000313" key="2">
    <source>
        <dbReference type="EMBL" id="TKR80156.1"/>
    </source>
</evidence>
<comment type="caution">
    <text evidence="2">The sequence shown here is derived from an EMBL/GenBank/DDBJ whole genome shotgun (WGS) entry which is preliminary data.</text>
</comment>
<protein>
    <submittedName>
        <fullName evidence="2">Uncharacterized protein</fullName>
    </submittedName>
</protein>
<keyword evidence="3" id="KW-1185">Reference proteome</keyword>
<evidence type="ECO:0000256" key="1">
    <source>
        <dbReference type="SAM" id="Phobius"/>
    </source>
</evidence>
<accession>A0A4U5NBG7</accession>
<dbReference type="AlphaFoldDB" id="A0A4U5NBG7"/>
<organism evidence="2 3">
    <name type="scientific">Steinernema carpocapsae</name>
    <name type="common">Entomopathogenic nematode</name>
    <dbReference type="NCBI Taxonomy" id="34508"/>
    <lineage>
        <taxon>Eukaryota</taxon>
        <taxon>Metazoa</taxon>
        <taxon>Ecdysozoa</taxon>
        <taxon>Nematoda</taxon>
        <taxon>Chromadorea</taxon>
        <taxon>Rhabditida</taxon>
        <taxon>Tylenchina</taxon>
        <taxon>Panagrolaimomorpha</taxon>
        <taxon>Strongyloidoidea</taxon>
        <taxon>Steinernematidae</taxon>
        <taxon>Steinernema</taxon>
    </lineage>
</organism>
<feature type="transmembrane region" description="Helical" evidence="1">
    <location>
        <begin position="48"/>
        <end position="73"/>
    </location>
</feature>
<dbReference type="Proteomes" id="UP000298663">
    <property type="component" value="Unassembled WGS sequence"/>
</dbReference>
<sequence length="78" mass="9095">MDSRPPSEFDAHSKRSSILTPISSISYSDPYKYLGHRHNYRWYHRCEILSAFAIGFLVLLFLIAFVITVMIAIKFIEL</sequence>
<dbReference type="EMBL" id="AZBU02000004">
    <property type="protein sequence ID" value="TKR80156.1"/>
    <property type="molecule type" value="Genomic_DNA"/>
</dbReference>
<keyword evidence="1" id="KW-0472">Membrane</keyword>
<keyword evidence="1" id="KW-0812">Transmembrane</keyword>
<evidence type="ECO:0000313" key="3">
    <source>
        <dbReference type="Proteomes" id="UP000298663"/>
    </source>
</evidence>
<name>A0A4U5NBG7_STECR</name>
<dbReference type="OrthoDB" id="10402638at2759"/>
<gene>
    <name evidence="2" type="ORF">L596_014276</name>
</gene>
<proteinExistence type="predicted"/>